<evidence type="ECO:0000256" key="1">
    <source>
        <dbReference type="ARBA" id="ARBA00007817"/>
    </source>
</evidence>
<dbReference type="GO" id="GO:0005737">
    <property type="term" value="C:cytoplasm"/>
    <property type="evidence" value="ECO:0007669"/>
    <property type="project" value="UniProtKB-ARBA"/>
</dbReference>
<organism evidence="6 7">
    <name type="scientific">Hydnum rufescens UP504</name>
    <dbReference type="NCBI Taxonomy" id="1448309"/>
    <lineage>
        <taxon>Eukaryota</taxon>
        <taxon>Fungi</taxon>
        <taxon>Dikarya</taxon>
        <taxon>Basidiomycota</taxon>
        <taxon>Agaricomycotina</taxon>
        <taxon>Agaricomycetes</taxon>
        <taxon>Cantharellales</taxon>
        <taxon>Hydnaceae</taxon>
        <taxon>Hydnum</taxon>
    </lineage>
</organism>
<dbReference type="SUPFAM" id="SSF53474">
    <property type="entry name" value="alpha/beta-Hydrolases"/>
    <property type="match status" value="1"/>
</dbReference>
<evidence type="ECO:0000256" key="2">
    <source>
        <dbReference type="ARBA" id="ARBA00022980"/>
    </source>
</evidence>
<reference evidence="6" key="1">
    <citation type="journal article" date="2020" name="Nat. Commun.">
        <title>Large-scale genome sequencing of mycorrhizal fungi provides insights into the early evolution of symbiotic traits.</title>
        <authorList>
            <person name="Miyauchi S."/>
            <person name="Kiss E."/>
            <person name="Kuo A."/>
            <person name="Drula E."/>
            <person name="Kohler A."/>
            <person name="Sanchez-Garcia M."/>
            <person name="Morin E."/>
            <person name="Andreopoulos B."/>
            <person name="Barry K.W."/>
            <person name="Bonito G."/>
            <person name="Buee M."/>
            <person name="Carver A."/>
            <person name="Chen C."/>
            <person name="Cichocki N."/>
            <person name="Clum A."/>
            <person name="Culley D."/>
            <person name="Crous P.W."/>
            <person name="Fauchery L."/>
            <person name="Girlanda M."/>
            <person name="Hayes R.D."/>
            <person name="Keri Z."/>
            <person name="LaButti K."/>
            <person name="Lipzen A."/>
            <person name="Lombard V."/>
            <person name="Magnuson J."/>
            <person name="Maillard F."/>
            <person name="Murat C."/>
            <person name="Nolan M."/>
            <person name="Ohm R.A."/>
            <person name="Pangilinan J."/>
            <person name="Pereira M.F."/>
            <person name="Perotto S."/>
            <person name="Peter M."/>
            <person name="Pfister S."/>
            <person name="Riley R."/>
            <person name="Sitrit Y."/>
            <person name="Stielow J.B."/>
            <person name="Szollosi G."/>
            <person name="Zifcakova L."/>
            <person name="Stursova M."/>
            <person name="Spatafora J.W."/>
            <person name="Tedersoo L."/>
            <person name="Vaario L.M."/>
            <person name="Yamada A."/>
            <person name="Yan M."/>
            <person name="Wang P."/>
            <person name="Xu J."/>
            <person name="Bruns T."/>
            <person name="Baldrian P."/>
            <person name="Vilgalys R."/>
            <person name="Dunand C."/>
            <person name="Henrissat B."/>
            <person name="Grigoriev I.V."/>
            <person name="Hibbett D."/>
            <person name="Nagy L.G."/>
            <person name="Martin F.M."/>
        </authorList>
    </citation>
    <scope>NUCLEOTIDE SEQUENCE</scope>
    <source>
        <strain evidence="6">UP504</strain>
    </source>
</reference>
<accession>A0A9P6DW43</accession>
<dbReference type="GO" id="GO:0005840">
    <property type="term" value="C:ribosome"/>
    <property type="evidence" value="ECO:0007669"/>
    <property type="project" value="UniProtKB-KW"/>
</dbReference>
<dbReference type="OrthoDB" id="10259820at2759"/>
<keyword evidence="7" id="KW-1185">Reference proteome</keyword>
<feature type="domain" description="Fungal lipase-type" evidence="5">
    <location>
        <begin position="599"/>
        <end position="752"/>
    </location>
</feature>
<evidence type="ECO:0000313" key="7">
    <source>
        <dbReference type="Proteomes" id="UP000886523"/>
    </source>
</evidence>
<dbReference type="PANTHER" id="PTHR10064">
    <property type="entry name" value="60S RIBOSOMAL PROTEIN L22"/>
    <property type="match status" value="1"/>
</dbReference>
<dbReference type="GO" id="GO:0003735">
    <property type="term" value="F:structural constituent of ribosome"/>
    <property type="evidence" value="ECO:0007669"/>
    <property type="project" value="InterPro"/>
</dbReference>
<comment type="caution">
    <text evidence="6">The sequence shown here is derived from an EMBL/GenBank/DDBJ whole genome shotgun (WGS) entry which is preliminary data.</text>
</comment>
<dbReference type="GO" id="GO:1990904">
    <property type="term" value="C:ribonucleoprotein complex"/>
    <property type="evidence" value="ECO:0007669"/>
    <property type="project" value="UniProtKB-KW"/>
</dbReference>
<dbReference type="Pfam" id="PF01764">
    <property type="entry name" value="Lipase_3"/>
    <property type="match status" value="1"/>
</dbReference>
<dbReference type="GO" id="GO:0002181">
    <property type="term" value="P:cytoplasmic translation"/>
    <property type="evidence" value="ECO:0007669"/>
    <property type="project" value="TreeGrafter"/>
</dbReference>
<dbReference type="InterPro" id="IPR038526">
    <property type="entry name" value="Ribosomal_eL22_sf"/>
</dbReference>
<dbReference type="FunFam" id="3.30.1360.210:FF:000001">
    <property type="entry name" value="60S ribosomal protein L22 1"/>
    <property type="match status" value="1"/>
</dbReference>
<dbReference type="GO" id="GO:0003723">
    <property type="term" value="F:RNA binding"/>
    <property type="evidence" value="ECO:0007669"/>
    <property type="project" value="TreeGrafter"/>
</dbReference>
<dbReference type="Gene3D" id="3.40.50.1820">
    <property type="entry name" value="alpha/beta hydrolase"/>
    <property type="match status" value="1"/>
</dbReference>
<evidence type="ECO:0000313" key="6">
    <source>
        <dbReference type="EMBL" id="KAF9512350.1"/>
    </source>
</evidence>
<name>A0A9P6DW43_9AGAM</name>
<dbReference type="Pfam" id="PF01776">
    <property type="entry name" value="Ribosomal_L22e"/>
    <property type="match status" value="1"/>
</dbReference>
<keyword evidence="4" id="KW-0812">Transmembrane</keyword>
<dbReference type="AlphaFoldDB" id="A0A9P6DW43"/>
<evidence type="ECO:0000256" key="3">
    <source>
        <dbReference type="ARBA" id="ARBA00023274"/>
    </source>
</evidence>
<feature type="transmembrane region" description="Helical" evidence="4">
    <location>
        <begin position="393"/>
        <end position="414"/>
    </location>
</feature>
<gene>
    <name evidence="6" type="ORF">BS47DRAFT_1486291</name>
</gene>
<dbReference type="Proteomes" id="UP000886523">
    <property type="component" value="Unassembled WGS sequence"/>
</dbReference>
<dbReference type="EMBL" id="MU128987">
    <property type="protein sequence ID" value="KAF9512350.1"/>
    <property type="molecule type" value="Genomic_DNA"/>
</dbReference>
<dbReference type="PANTHER" id="PTHR10064:SF31">
    <property type="entry name" value="LARGE RIBOSOMAL SUBUNIT PROTEIN EL22A-RELATED"/>
    <property type="match status" value="1"/>
</dbReference>
<comment type="similarity">
    <text evidence="1">Belongs to the eukaryotic ribosomal protein eL22 family.</text>
</comment>
<keyword evidence="3" id="KW-0687">Ribonucleoprotein</keyword>
<protein>
    <recommendedName>
        <fullName evidence="5">Fungal lipase-type domain-containing protein</fullName>
    </recommendedName>
</protein>
<sequence>MVRIRVAPKAPSVPAKAAAGKHKFTVDFSKPANDGVFDGAAYEKFLHDRIKVDGKPGQLGDAIKISKEGDGKLSVASNIPFSKRYLKYLTKKFLKKNQLRDWIRVVAITPGSYELRFYNIADNDEDEDDDIDPEIVTMTTVVRLGKGRPDQGNAKEVSSSPYPLGLRDDMSTIQYRFQNPSCRRQRPSQWLSITQCSTKIRFLWLALLPTICRTGPAHSLRIPGRDVGKSMSMHVEPSECYVGELPRNYTNYTYTMAEQGLGKLTCANTQAAPQTLYISSLELKPLLYPMLPNGSKQPLEPGHITSADDEPLPNDISGDDIHAKLRALRLDEVVGLSQSSTNRHTVNTANNYNSLVVLETSRYFRYLFQTWTNVLASSLFGGLGIFDWFSIMVFAVGGTILLGVVLVCCLAAHFPPLVRIYYHWADKYGGGLGLVNSGIPNLFHALTQRQAEAAKAALSSPIKDSKDNERERYFNLDIAKMLLQIASVIYEHENDAVRAAVAITASEKPTSSTPTLAAASAELLTNLNPVTHVPGDLLKDLFTNETAATAAESLDSAGDRAIRDFCRRFGIDFEPVSELNNTASAFCGLFWDPRSTWIVVAFKGTTPIEFGEWLSDFNASMTSCGSYIDGFERVHKGFKERVFPDDVSDLGSFRPYDTISLSVKTLAKHLRQSNKLPESTKINVWFTGHSLGCATASLVYSRFLMRHKDMGKRSVLRDAYLFASPIICDRKSVHRCMAEDKKRPKTMWRITSNRRRRQASALGILDIHATVLILRDIKDLNISPNNAFAFAHLGTEIKMRDSPHSCVTSLSSPLCSQTDRLPFLFLLSALYDVPHLHINNFTKQTASSHVTGNHITRGSTVAITSAFSKDEIAVQRAQHLALPGEQKREAVGIFLQKIPILGRIVAHLTVHYWDQLDRVALGKCDWIVN</sequence>
<proteinExistence type="inferred from homology"/>
<evidence type="ECO:0000256" key="4">
    <source>
        <dbReference type="SAM" id="Phobius"/>
    </source>
</evidence>
<dbReference type="GO" id="GO:0006629">
    <property type="term" value="P:lipid metabolic process"/>
    <property type="evidence" value="ECO:0007669"/>
    <property type="project" value="InterPro"/>
</dbReference>
<dbReference type="InterPro" id="IPR002921">
    <property type="entry name" value="Fungal_lipase-type"/>
</dbReference>
<keyword evidence="4" id="KW-1133">Transmembrane helix</keyword>
<keyword evidence="4" id="KW-0472">Membrane</keyword>
<evidence type="ECO:0000259" key="5">
    <source>
        <dbReference type="Pfam" id="PF01764"/>
    </source>
</evidence>
<dbReference type="InterPro" id="IPR029058">
    <property type="entry name" value="AB_hydrolase_fold"/>
</dbReference>
<dbReference type="Gene3D" id="3.30.1360.210">
    <property type="match status" value="1"/>
</dbReference>
<keyword evidence="2" id="KW-0689">Ribosomal protein</keyword>
<dbReference type="InterPro" id="IPR002671">
    <property type="entry name" value="Ribosomal_eL22"/>
</dbReference>
<feature type="transmembrane region" description="Helical" evidence="4">
    <location>
        <begin position="366"/>
        <end position="386"/>
    </location>
</feature>